<dbReference type="InterPro" id="IPR001387">
    <property type="entry name" value="Cro/C1-type_HTH"/>
</dbReference>
<proteinExistence type="predicted"/>
<dbReference type="Gene3D" id="2.60.40.10">
    <property type="entry name" value="Immunoglobulins"/>
    <property type="match status" value="1"/>
</dbReference>
<dbReference type="InterPro" id="IPR050400">
    <property type="entry name" value="Bact_Cytoskel_RodZ"/>
</dbReference>
<dbReference type="InterPro" id="IPR013783">
    <property type="entry name" value="Ig-like_fold"/>
</dbReference>
<dbReference type="PANTHER" id="PTHR34475:SF1">
    <property type="entry name" value="CYTOSKELETON PROTEIN RODZ"/>
    <property type="match status" value="1"/>
</dbReference>
<gene>
    <name evidence="3" type="ORF">COU00_01785</name>
</gene>
<dbReference type="EMBL" id="PFAS01000028">
    <property type="protein sequence ID" value="PIT93914.1"/>
    <property type="molecule type" value="Genomic_DNA"/>
</dbReference>
<dbReference type="Pfam" id="PF09136">
    <property type="entry name" value="Glucodextran_B"/>
    <property type="match status" value="1"/>
</dbReference>
<comment type="caution">
    <text evidence="3">The sequence shown here is derived from an EMBL/GenBank/DDBJ whole genome shotgun (WGS) entry which is preliminary data.</text>
</comment>
<dbReference type="SUPFAM" id="SSF47413">
    <property type="entry name" value="lambda repressor-like DNA-binding domains"/>
    <property type="match status" value="1"/>
</dbReference>
<keyword evidence="1" id="KW-1133">Transmembrane helix</keyword>
<dbReference type="PANTHER" id="PTHR34475">
    <property type="match status" value="1"/>
</dbReference>
<reference evidence="4" key="1">
    <citation type="submission" date="2017-09" db="EMBL/GenBank/DDBJ databases">
        <title>Depth-based differentiation of microbial function through sediment-hosted aquifers and enrichment of novel symbionts in the deep terrestrial subsurface.</title>
        <authorList>
            <person name="Probst A.J."/>
            <person name="Ladd B."/>
            <person name="Jarett J.K."/>
            <person name="Geller-Mcgrath D.E."/>
            <person name="Sieber C.M.K."/>
            <person name="Emerson J.B."/>
            <person name="Anantharaman K."/>
            <person name="Thomas B.C."/>
            <person name="Malmstrom R."/>
            <person name="Stieglmeier M."/>
            <person name="Klingl A."/>
            <person name="Woyke T."/>
            <person name="Ryan C.M."/>
            <person name="Banfield J.F."/>
        </authorList>
    </citation>
    <scope>NUCLEOTIDE SEQUENCE [LARGE SCALE GENOMIC DNA]</scope>
</reference>
<name>A0A2M6WMF0_9BACT</name>
<organism evidence="3 4">
    <name type="scientific">Candidatus Falkowbacteria bacterium CG10_big_fil_rev_8_21_14_0_10_43_11</name>
    <dbReference type="NCBI Taxonomy" id="1974568"/>
    <lineage>
        <taxon>Bacteria</taxon>
        <taxon>Candidatus Falkowiibacteriota</taxon>
    </lineage>
</organism>
<dbReference type="Gene3D" id="1.10.260.40">
    <property type="entry name" value="lambda repressor-like DNA-binding domains"/>
    <property type="match status" value="1"/>
</dbReference>
<keyword evidence="1" id="KW-0472">Membrane</keyword>
<evidence type="ECO:0000313" key="4">
    <source>
        <dbReference type="Proteomes" id="UP000229335"/>
    </source>
</evidence>
<dbReference type="GO" id="GO:0003677">
    <property type="term" value="F:DNA binding"/>
    <property type="evidence" value="ECO:0007669"/>
    <property type="project" value="InterPro"/>
</dbReference>
<keyword evidence="1" id="KW-0812">Transmembrane</keyword>
<feature type="transmembrane region" description="Helical" evidence="1">
    <location>
        <begin position="121"/>
        <end position="140"/>
    </location>
</feature>
<dbReference type="InterPro" id="IPR010982">
    <property type="entry name" value="Lambda_DNA-bd_dom_sf"/>
</dbReference>
<evidence type="ECO:0000256" key="1">
    <source>
        <dbReference type="SAM" id="Phobius"/>
    </source>
</evidence>
<accession>A0A2M6WMF0</accession>
<dbReference type="PROSITE" id="PS50943">
    <property type="entry name" value="HTH_CROC1"/>
    <property type="match status" value="1"/>
</dbReference>
<dbReference type="SMART" id="SM00530">
    <property type="entry name" value="HTH_XRE"/>
    <property type="match status" value="1"/>
</dbReference>
<evidence type="ECO:0000259" key="2">
    <source>
        <dbReference type="PROSITE" id="PS50943"/>
    </source>
</evidence>
<dbReference type="Proteomes" id="UP000229335">
    <property type="component" value="Unassembled WGS sequence"/>
</dbReference>
<sequence>MGCRFMKYFFKKKNITDPSVGETLQAQRQQKKLSLEAASAATKISVKYLTALENGDYKNLPDGVYARNFLREYCYYLKLDCKYLLESFKEEINLVKIEEKDRPVFSRQLPKRQYFFSLPKVTRNIILLIAIILGFVYLGLRIEQVIAPYRLTIDFPPENYVTSERKITLTGQAEREARLFVNNQDVFSDETGRFSQEVNLKEGLNVITVKAKKKYGREATAVRQVLVK</sequence>
<dbReference type="AlphaFoldDB" id="A0A2M6WMF0"/>
<protein>
    <recommendedName>
        <fullName evidence="2">HTH cro/C1-type domain-containing protein</fullName>
    </recommendedName>
</protein>
<evidence type="ECO:0000313" key="3">
    <source>
        <dbReference type="EMBL" id="PIT93914.1"/>
    </source>
</evidence>
<feature type="domain" description="HTH cro/C1-type" evidence="2">
    <location>
        <begin position="24"/>
        <end position="59"/>
    </location>
</feature>
<dbReference type="Pfam" id="PF13413">
    <property type="entry name" value="HTH_25"/>
    <property type="match status" value="1"/>
</dbReference>